<evidence type="ECO:0000313" key="3">
    <source>
        <dbReference type="RefSeq" id="XP_011315534.1"/>
    </source>
</evidence>
<sequence>MMNTIQLLLLVCFWTGQSNAVNHHQCEIIRSVDSSEASVVIPSNPWVQGQNKGEFWYNSVNWVQKGNGPFTMTYKVEKWTDALFGGGSWTRYTEGTANLCRAPGNNEPGAWSKFARDLLGMSHCPVAPGVKSVTPGLLSTYQCRNMVFYYGVDTNKYKYRAFVTVKDARGYELLYAHVVLPIR</sequence>
<feature type="signal peptide" evidence="1">
    <location>
        <begin position="1"/>
        <end position="20"/>
    </location>
</feature>
<organism evidence="2 3">
    <name type="scientific">Fopius arisanus</name>
    <dbReference type="NCBI Taxonomy" id="64838"/>
    <lineage>
        <taxon>Eukaryota</taxon>
        <taxon>Metazoa</taxon>
        <taxon>Ecdysozoa</taxon>
        <taxon>Arthropoda</taxon>
        <taxon>Hexapoda</taxon>
        <taxon>Insecta</taxon>
        <taxon>Pterygota</taxon>
        <taxon>Neoptera</taxon>
        <taxon>Endopterygota</taxon>
        <taxon>Hymenoptera</taxon>
        <taxon>Apocrita</taxon>
        <taxon>Ichneumonoidea</taxon>
        <taxon>Braconidae</taxon>
        <taxon>Opiinae</taxon>
        <taxon>Fopius</taxon>
    </lineage>
</organism>
<protein>
    <submittedName>
        <fullName evidence="3">Uncharacterized protein</fullName>
    </submittedName>
</protein>
<name>A0A9R1TUJ6_9HYME</name>
<dbReference type="KEGG" id="fas:105274284"/>
<feature type="chain" id="PRO_5040404555" evidence="1">
    <location>
        <begin position="21"/>
        <end position="183"/>
    </location>
</feature>
<gene>
    <name evidence="3" type="primary">LOC105274284</name>
</gene>
<dbReference type="RefSeq" id="XP_011315534.1">
    <property type="nucleotide sequence ID" value="XM_011317232.1"/>
</dbReference>
<accession>A0A9R1TUJ6</accession>
<keyword evidence="2" id="KW-1185">Reference proteome</keyword>
<dbReference type="AlphaFoldDB" id="A0A9R1TUJ6"/>
<evidence type="ECO:0000256" key="1">
    <source>
        <dbReference type="SAM" id="SignalP"/>
    </source>
</evidence>
<reference evidence="3" key="1">
    <citation type="submission" date="2025-08" db="UniProtKB">
        <authorList>
            <consortium name="RefSeq"/>
        </authorList>
    </citation>
    <scope>IDENTIFICATION</scope>
    <source>
        <strain evidence="3">USDA-PBARC FA_bdor</strain>
        <tissue evidence="3">Whole organism</tissue>
    </source>
</reference>
<evidence type="ECO:0000313" key="2">
    <source>
        <dbReference type="Proteomes" id="UP000694866"/>
    </source>
</evidence>
<proteinExistence type="predicted"/>
<dbReference type="GeneID" id="105274284"/>
<dbReference type="Proteomes" id="UP000694866">
    <property type="component" value="Unplaced"/>
</dbReference>
<keyword evidence="1" id="KW-0732">Signal</keyword>